<dbReference type="AlphaFoldDB" id="A0A1W7D4K4"/>
<evidence type="ECO:0000256" key="1">
    <source>
        <dbReference type="ARBA" id="ARBA00010333"/>
    </source>
</evidence>
<dbReference type="CDD" id="cd14014">
    <property type="entry name" value="STKc_PknB_like"/>
    <property type="match status" value="1"/>
</dbReference>
<dbReference type="SMART" id="SM00220">
    <property type="entry name" value="S_TKc"/>
    <property type="match status" value="1"/>
</dbReference>
<keyword evidence="6 7" id="KW-0067">ATP-binding</keyword>
<feature type="binding site" evidence="7">
    <location>
        <position position="43"/>
    </location>
    <ligand>
        <name>ATP</name>
        <dbReference type="ChEBI" id="CHEBI:30616"/>
    </ligand>
</feature>
<dbReference type="OrthoDB" id="3965342at2"/>
<feature type="compositionally biased region" description="Low complexity" evidence="8">
    <location>
        <begin position="310"/>
        <end position="321"/>
    </location>
</feature>
<evidence type="ECO:0000256" key="6">
    <source>
        <dbReference type="ARBA" id="ARBA00022840"/>
    </source>
</evidence>
<feature type="region of interest" description="Disordered" evidence="8">
    <location>
        <begin position="385"/>
        <end position="413"/>
    </location>
</feature>
<evidence type="ECO:0000256" key="5">
    <source>
        <dbReference type="ARBA" id="ARBA00022777"/>
    </source>
</evidence>
<dbReference type="PROSITE" id="PS00108">
    <property type="entry name" value="PROTEIN_KINASE_ST"/>
    <property type="match status" value="1"/>
</dbReference>
<feature type="region of interest" description="Disordered" evidence="8">
    <location>
        <begin position="310"/>
        <end position="359"/>
    </location>
</feature>
<evidence type="ECO:0000313" key="10">
    <source>
        <dbReference type="EMBL" id="ARQ72001.1"/>
    </source>
</evidence>
<dbReference type="InterPro" id="IPR011009">
    <property type="entry name" value="Kinase-like_dom_sf"/>
</dbReference>
<name>A0A1W7D4K4_9ACTN</name>
<keyword evidence="5" id="KW-0418">Kinase</keyword>
<evidence type="ECO:0000256" key="4">
    <source>
        <dbReference type="ARBA" id="ARBA00022741"/>
    </source>
</evidence>
<dbReference type="Proteomes" id="UP000194218">
    <property type="component" value="Chromosome"/>
</dbReference>
<reference evidence="10 11" key="1">
    <citation type="submission" date="2017-05" db="EMBL/GenBank/DDBJ databases">
        <title>Complete genome sequence of Streptomyces sp. SCSIO 03032 revealed the diverse biosynthetic pathways for its bioactive secondary metabolites.</title>
        <authorList>
            <person name="Ma L."/>
            <person name="Zhu Y."/>
            <person name="Zhang W."/>
            <person name="Zhang G."/>
            <person name="Tian X."/>
            <person name="Zhang S."/>
            <person name="Zhang C."/>
        </authorList>
    </citation>
    <scope>NUCLEOTIDE SEQUENCE [LARGE SCALE GENOMIC DNA]</scope>
    <source>
        <strain evidence="10 11">SCSIO 03032</strain>
    </source>
</reference>
<dbReference type="GO" id="GO:0005524">
    <property type="term" value="F:ATP binding"/>
    <property type="evidence" value="ECO:0007669"/>
    <property type="project" value="UniProtKB-UniRule"/>
</dbReference>
<evidence type="ECO:0000256" key="2">
    <source>
        <dbReference type="ARBA" id="ARBA00022679"/>
    </source>
</evidence>
<dbReference type="SUPFAM" id="SSF53850">
    <property type="entry name" value="Periplasmic binding protein-like II"/>
    <property type="match status" value="1"/>
</dbReference>
<dbReference type="PANTHER" id="PTHR43289">
    <property type="entry name" value="MITOGEN-ACTIVATED PROTEIN KINASE KINASE KINASE 20-RELATED"/>
    <property type="match status" value="1"/>
</dbReference>
<dbReference type="SMART" id="SM00062">
    <property type="entry name" value="PBPb"/>
    <property type="match status" value="1"/>
</dbReference>
<keyword evidence="2" id="KW-0808">Transferase</keyword>
<evidence type="ECO:0000256" key="3">
    <source>
        <dbReference type="ARBA" id="ARBA00022729"/>
    </source>
</evidence>
<evidence type="ECO:0000256" key="8">
    <source>
        <dbReference type="SAM" id="MobiDB-lite"/>
    </source>
</evidence>
<sequence>MEALLPGDPSAIGPYQLLGRLGAGGMGQVFLGRAQGGRMVAVKVVHQELAREPDFRRRFRAEVAAARRVGGLWTAPVLDSDTESAVPWVATGYVAGVPLRQLVDAWHGPLAEHAVWALALGLAQALTEIHGNGLIHRDLKPSNVMVTLEGPKVIDFGIARAVDASSVTRTGAMVGSPGYMPPEQIRGEELTGAADVFALGAVLAYAATGFDPFSWDGAHLHTVLYRVMYEAPQLGPERGRLTGELRAFVTRCLAKEAGARPALAEILPLAEDRAGTEFWLPAALAARLGRHAADLLALDGPGAVDVAAAAWGPGPADRPAPLGRPRGNTPPRYGDQTTYASDPSLPATPPAPAAPPRRGGRSVLWAAALGALALAVAVPLIALNTGGGGGERRPDAAGESAGRGGDADQAGAPLSHLVPEDVRQAGGLTVHVASESEPVLFVEDGEPVGFEIDLARAVGERLGVEVAFSLAGESEAAAGAAVREGEDAAAHIAMAGYPDTPEEREAMGVDLVNHYSDGWAVLSGDPERAGLFAELCGMTLATYEGEFMEGMVREHTADCPEPVEVLPLPTRDAMGEAIAAGEADAAVVLYSQIAYWAGRHPESGLSVGYPDEQRGLRGIAVPRGQDELREAVAAAVGELVRDGTYAELLDRWHISEAAIDWPTVNAGS</sequence>
<organism evidence="10 11">
    <name type="scientific">Streptomyces marincola</name>
    <dbReference type="NCBI Taxonomy" id="2878388"/>
    <lineage>
        <taxon>Bacteria</taxon>
        <taxon>Bacillati</taxon>
        <taxon>Actinomycetota</taxon>
        <taxon>Actinomycetes</taxon>
        <taxon>Kitasatosporales</taxon>
        <taxon>Streptomycetaceae</taxon>
        <taxon>Streptomyces</taxon>
    </lineage>
</organism>
<dbReference type="InterPro" id="IPR017441">
    <property type="entry name" value="Protein_kinase_ATP_BS"/>
</dbReference>
<accession>A0A1W7D4K4</accession>
<dbReference type="PROSITE" id="PS01039">
    <property type="entry name" value="SBP_BACTERIAL_3"/>
    <property type="match status" value="1"/>
</dbReference>
<dbReference type="RefSeq" id="WP_159029967.1">
    <property type="nucleotide sequence ID" value="NZ_CP021121.1"/>
</dbReference>
<feature type="compositionally biased region" description="Pro residues" evidence="8">
    <location>
        <begin position="346"/>
        <end position="355"/>
    </location>
</feature>
<dbReference type="Pfam" id="PF00497">
    <property type="entry name" value="SBP_bac_3"/>
    <property type="match status" value="1"/>
</dbReference>
<comment type="similarity">
    <text evidence="1">Belongs to the bacterial solute-binding protein 3 family.</text>
</comment>
<keyword evidence="4 7" id="KW-0547">Nucleotide-binding</keyword>
<feature type="domain" description="Protein kinase" evidence="9">
    <location>
        <begin position="15"/>
        <end position="280"/>
    </location>
</feature>
<dbReference type="GO" id="GO:0004674">
    <property type="term" value="F:protein serine/threonine kinase activity"/>
    <property type="evidence" value="ECO:0007669"/>
    <property type="project" value="TreeGrafter"/>
</dbReference>
<gene>
    <name evidence="10" type="ORF">CAG99_27040</name>
</gene>
<dbReference type="InterPro" id="IPR018313">
    <property type="entry name" value="SBP_3_CS"/>
</dbReference>
<evidence type="ECO:0000256" key="7">
    <source>
        <dbReference type="PROSITE-ProRule" id="PRU10141"/>
    </source>
</evidence>
<evidence type="ECO:0000259" key="9">
    <source>
        <dbReference type="PROSITE" id="PS50011"/>
    </source>
</evidence>
<proteinExistence type="inferred from homology"/>
<dbReference type="InterPro" id="IPR008271">
    <property type="entry name" value="Ser/Thr_kinase_AS"/>
</dbReference>
<dbReference type="SUPFAM" id="SSF56112">
    <property type="entry name" value="Protein kinase-like (PK-like)"/>
    <property type="match status" value="1"/>
</dbReference>
<keyword evidence="11" id="KW-1185">Reference proteome</keyword>
<keyword evidence="3" id="KW-0732">Signal</keyword>
<dbReference type="PANTHER" id="PTHR43289:SF34">
    <property type="entry name" value="SERINE_THREONINE-PROTEIN KINASE YBDM-RELATED"/>
    <property type="match status" value="1"/>
</dbReference>
<dbReference type="Gene3D" id="1.10.510.10">
    <property type="entry name" value="Transferase(Phosphotransferase) domain 1"/>
    <property type="match status" value="1"/>
</dbReference>
<dbReference type="Pfam" id="PF00069">
    <property type="entry name" value="Pkinase"/>
    <property type="match status" value="1"/>
</dbReference>
<dbReference type="EMBL" id="CP021121">
    <property type="protein sequence ID" value="ARQ72001.1"/>
    <property type="molecule type" value="Genomic_DNA"/>
</dbReference>
<dbReference type="Gene3D" id="3.40.190.10">
    <property type="entry name" value="Periplasmic binding protein-like II"/>
    <property type="match status" value="2"/>
</dbReference>
<protein>
    <recommendedName>
        <fullName evidence="9">Protein kinase domain-containing protein</fullName>
    </recommendedName>
</protein>
<dbReference type="PROSITE" id="PS00107">
    <property type="entry name" value="PROTEIN_KINASE_ATP"/>
    <property type="match status" value="1"/>
</dbReference>
<dbReference type="InterPro" id="IPR000719">
    <property type="entry name" value="Prot_kinase_dom"/>
</dbReference>
<dbReference type="Gene3D" id="3.30.200.20">
    <property type="entry name" value="Phosphorylase Kinase, domain 1"/>
    <property type="match status" value="1"/>
</dbReference>
<dbReference type="InterPro" id="IPR001638">
    <property type="entry name" value="Solute-binding_3/MltF_N"/>
</dbReference>
<dbReference type="KEGG" id="smao:CAG99_27040"/>
<dbReference type="PROSITE" id="PS50011">
    <property type="entry name" value="PROTEIN_KINASE_DOM"/>
    <property type="match status" value="1"/>
</dbReference>
<evidence type="ECO:0000313" key="11">
    <source>
        <dbReference type="Proteomes" id="UP000194218"/>
    </source>
</evidence>